<reference evidence="1" key="1">
    <citation type="journal article" date="2021" name="Mol. Plant Microbe Interact.">
        <title>Complete Genome Sequence of the Plant-Pathogenic Fungus Colletotrichum lupini.</title>
        <authorList>
            <person name="Baroncelli R."/>
            <person name="Pensec F."/>
            <person name="Da Lio D."/>
            <person name="Boufleur T."/>
            <person name="Vicente I."/>
            <person name="Sarrocco S."/>
            <person name="Picot A."/>
            <person name="Baraldi E."/>
            <person name="Sukno S."/>
            <person name="Thon M."/>
            <person name="Le Floch G."/>
        </authorList>
    </citation>
    <scope>NUCLEOTIDE SEQUENCE</scope>
    <source>
        <strain evidence="1">IMI 504893</strain>
    </source>
</reference>
<gene>
    <name evidence="1" type="ORF">CLUP02_00574</name>
</gene>
<accession>A0A9Q8W8W4</accession>
<dbReference type="Proteomes" id="UP000830671">
    <property type="component" value="Chromosome 1"/>
</dbReference>
<dbReference type="RefSeq" id="XP_049135578.1">
    <property type="nucleotide sequence ID" value="XM_049279621.1"/>
</dbReference>
<protein>
    <submittedName>
        <fullName evidence="1">Uncharacterized protein</fullName>
    </submittedName>
</protein>
<sequence>MWKSRTSSVQLPPNPRINWAKLDSHHPKTLNKELSDLYWSGIDRDLDEILRFLDMSFAKRATRLAVNDALVYDVLANLNYGNSENLTRREYLAQMLLRAARTHSINNNTGAAYSTLTRWLNIGNLDSSWVHGFGHEHHNVST</sequence>
<dbReference type="AlphaFoldDB" id="A0A9Q8W8W4"/>
<dbReference type="GeneID" id="73334631"/>
<dbReference type="KEGG" id="clup:CLUP02_00574"/>
<evidence type="ECO:0000313" key="2">
    <source>
        <dbReference type="Proteomes" id="UP000830671"/>
    </source>
</evidence>
<dbReference type="EMBL" id="CP019471">
    <property type="protein sequence ID" value="UQC73927.1"/>
    <property type="molecule type" value="Genomic_DNA"/>
</dbReference>
<evidence type="ECO:0000313" key="1">
    <source>
        <dbReference type="EMBL" id="UQC73927.1"/>
    </source>
</evidence>
<proteinExistence type="predicted"/>
<name>A0A9Q8W8W4_9PEZI</name>
<keyword evidence="2" id="KW-1185">Reference proteome</keyword>
<organism evidence="1 2">
    <name type="scientific">Colletotrichum lupini</name>
    <dbReference type="NCBI Taxonomy" id="145971"/>
    <lineage>
        <taxon>Eukaryota</taxon>
        <taxon>Fungi</taxon>
        <taxon>Dikarya</taxon>
        <taxon>Ascomycota</taxon>
        <taxon>Pezizomycotina</taxon>
        <taxon>Sordariomycetes</taxon>
        <taxon>Hypocreomycetidae</taxon>
        <taxon>Glomerellales</taxon>
        <taxon>Glomerellaceae</taxon>
        <taxon>Colletotrichum</taxon>
        <taxon>Colletotrichum acutatum species complex</taxon>
    </lineage>
</organism>